<evidence type="ECO:0008006" key="3">
    <source>
        <dbReference type="Google" id="ProtNLM"/>
    </source>
</evidence>
<proteinExistence type="predicted"/>
<dbReference type="RefSeq" id="WP_200237541.1">
    <property type="nucleotide sequence ID" value="NZ_NRRY01000002.1"/>
</dbReference>
<dbReference type="PANTHER" id="PTHR40688">
    <property type="match status" value="1"/>
</dbReference>
<dbReference type="Proteomes" id="UP001138768">
    <property type="component" value="Unassembled WGS sequence"/>
</dbReference>
<dbReference type="EMBL" id="NRRY01000002">
    <property type="protein sequence ID" value="MBK1617203.1"/>
    <property type="molecule type" value="Genomic_DNA"/>
</dbReference>
<dbReference type="InterPro" id="IPR052991">
    <property type="entry name" value="Non-func_TypeII_TA_Antitoxin"/>
</dbReference>
<dbReference type="AlphaFoldDB" id="A0A9X1B2A7"/>
<protein>
    <recommendedName>
        <fullName evidence="3">CopG family transcriptional regulator</fullName>
    </recommendedName>
</protein>
<accession>A0A9X1B2A7</accession>
<gene>
    <name evidence="1" type="ORF">CKO42_01805</name>
</gene>
<sequence>MSPTVQQDTPSRTLNVRVPMRVYQQLEALAQATARTKSFITLEALSTYLEAQRWQVEDIEAGLAEADQGEFASDAEVNAVFAKYGA</sequence>
<comment type="caution">
    <text evidence="1">The sequence shown here is derived from an EMBL/GenBank/DDBJ whole genome shotgun (WGS) entry which is preliminary data.</text>
</comment>
<organism evidence="1 2">
    <name type="scientific">Lamprobacter modestohalophilus</name>
    <dbReference type="NCBI Taxonomy" id="1064514"/>
    <lineage>
        <taxon>Bacteria</taxon>
        <taxon>Pseudomonadati</taxon>
        <taxon>Pseudomonadota</taxon>
        <taxon>Gammaproteobacteria</taxon>
        <taxon>Chromatiales</taxon>
        <taxon>Chromatiaceae</taxon>
        <taxon>Lamprobacter</taxon>
    </lineage>
</organism>
<dbReference type="GO" id="GO:0006355">
    <property type="term" value="P:regulation of DNA-templated transcription"/>
    <property type="evidence" value="ECO:0007669"/>
    <property type="project" value="InterPro"/>
</dbReference>
<dbReference type="InterPro" id="IPR010985">
    <property type="entry name" value="Ribbon_hlx_hlx"/>
</dbReference>
<name>A0A9X1B2A7_9GAMM</name>
<keyword evidence="2" id="KW-1185">Reference proteome</keyword>
<dbReference type="CDD" id="cd22233">
    <property type="entry name" value="RHH_CopAso-like"/>
    <property type="match status" value="1"/>
</dbReference>
<evidence type="ECO:0000313" key="1">
    <source>
        <dbReference type="EMBL" id="MBK1617203.1"/>
    </source>
</evidence>
<reference evidence="1 2" key="1">
    <citation type="journal article" date="2020" name="Microorganisms">
        <title>Osmotic Adaptation and Compatible Solute Biosynthesis of Phototrophic Bacteria as Revealed from Genome Analyses.</title>
        <authorList>
            <person name="Imhoff J.F."/>
            <person name="Rahn T."/>
            <person name="Kunzel S."/>
            <person name="Keller A."/>
            <person name="Neulinger S.C."/>
        </authorList>
    </citation>
    <scope>NUCLEOTIDE SEQUENCE [LARGE SCALE GENOMIC DNA]</scope>
    <source>
        <strain evidence="1 2">DSM 25653</strain>
    </source>
</reference>
<evidence type="ECO:0000313" key="2">
    <source>
        <dbReference type="Proteomes" id="UP001138768"/>
    </source>
</evidence>
<dbReference type="SUPFAM" id="SSF47598">
    <property type="entry name" value="Ribbon-helix-helix"/>
    <property type="match status" value="1"/>
</dbReference>
<dbReference type="PANTHER" id="PTHR40688:SF2">
    <property type="entry name" value="RIBBON-HELIX-HELIX PROTEIN COPG DOMAIN-CONTAINING PROTEIN"/>
    <property type="match status" value="1"/>
</dbReference>